<dbReference type="GO" id="GO:0008237">
    <property type="term" value="F:metallopeptidase activity"/>
    <property type="evidence" value="ECO:0007669"/>
    <property type="project" value="UniProtKB-KW"/>
</dbReference>
<feature type="transmembrane region" description="Helical" evidence="2">
    <location>
        <begin position="247"/>
        <end position="265"/>
    </location>
</feature>
<evidence type="ECO:0000256" key="1">
    <source>
        <dbReference type="PROSITE-ProRule" id="PRU00339"/>
    </source>
</evidence>
<keyword evidence="2" id="KW-0472">Membrane</keyword>
<dbReference type="GO" id="GO:0006508">
    <property type="term" value="P:proteolysis"/>
    <property type="evidence" value="ECO:0007669"/>
    <property type="project" value="UniProtKB-KW"/>
</dbReference>
<dbReference type="EMBL" id="QLOE01000010">
    <property type="protein sequence ID" value="RAO78640.1"/>
    <property type="molecule type" value="Genomic_DNA"/>
</dbReference>
<dbReference type="PANTHER" id="PTHR10098">
    <property type="entry name" value="RAPSYN-RELATED"/>
    <property type="match status" value="1"/>
</dbReference>
<feature type="transmembrane region" description="Helical" evidence="2">
    <location>
        <begin position="368"/>
        <end position="386"/>
    </location>
</feature>
<feature type="domain" description="CAAX prenyl protease 2/Lysostaphin resistance protein A-like" evidence="3">
    <location>
        <begin position="316"/>
        <end position="406"/>
    </location>
</feature>
<feature type="transmembrane region" description="Helical" evidence="2">
    <location>
        <begin position="286"/>
        <end position="304"/>
    </location>
</feature>
<feature type="transmembrane region" description="Helical" evidence="2">
    <location>
        <begin position="316"/>
        <end position="334"/>
    </location>
</feature>
<dbReference type="InterPro" id="IPR003675">
    <property type="entry name" value="Rce1/LyrA-like_dom"/>
</dbReference>
<dbReference type="Proteomes" id="UP000249782">
    <property type="component" value="Unassembled WGS sequence"/>
</dbReference>
<keyword evidence="4" id="KW-0482">Metalloprotease</keyword>
<dbReference type="InterPro" id="IPR019734">
    <property type="entry name" value="TPR_rpt"/>
</dbReference>
<keyword evidence="5" id="KW-1185">Reference proteome</keyword>
<evidence type="ECO:0000259" key="3">
    <source>
        <dbReference type="Pfam" id="PF02517"/>
    </source>
</evidence>
<comment type="caution">
    <text evidence="4">The sequence shown here is derived from an EMBL/GenBank/DDBJ whole genome shotgun (WGS) entry which is preliminary data.</text>
</comment>
<organism evidence="4 5">
    <name type="scientific">Methanothermobacter tenebrarum</name>
    <dbReference type="NCBI Taxonomy" id="680118"/>
    <lineage>
        <taxon>Archaea</taxon>
        <taxon>Methanobacteriati</taxon>
        <taxon>Methanobacteriota</taxon>
        <taxon>Methanomada group</taxon>
        <taxon>Methanobacteria</taxon>
        <taxon>Methanobacteriales</taxon>
        <taxon>Methanobacteriaceae</taxon>
        <taxon>Methanothermobacter</taxon>
    </lineage>
</organism>
<dbReference type="RefSeq" id="WP_112094404.1">
    <property type="nucleotide sequence ID" value="NZ_QLOE01000010.1"/>
</dbReference>
<evidence type="ECO:0000256" key="2">
    <source>
        <dbReference type="SAM" id="Phobius"/>
    </source>
</evidence>
<feature type="transmembrane region" description="Helical" evidence="2">
    <location>
        <begin position="393"/>
        <end position="415"/>
    </location>
</feature>
<keyword evidence="4" id="KW-0645">Protease</keyword>
<keyword evidence="2" id="KW-1133">Transmembrane helix</keyword>
<dbReference type="PANTHER" id="PTHR10098:SF108">
    <property type="entry name" value="TETRATRICOPEPTIDE REPEAT PROTEIN 28"/>
    <property type="match status" value="1"/>
</dbReference>
<dbReference type="AlphaFoldDB" id="A0A328PAI2"/>
<feature type="transmembrane region" description="Helical" evidence="2">
    <location>
        <begin position="222"/>
        <end position="241"/>
    </location>
</feature>
<feature type="transmembrane region" description="Helical" evidence="2">
    <location>
        <begin position="197"/>
        <end position="215"/>
    </location>
</feature>
<keyword evidence="1" id="KW-0802">TPR repeat</keyword>
<feature type="repeat" description="TPR" evidence="1">
    <location>
        <begin position="65"/>
        <end position="98"/>
    </location>
</feature>
<accession>A0A328PAI2</accession>
<name>A0A328PAI2_9EURY</name>
<keyword evidence="2" id="KW-0812">Transmembrane</keyword>
<dbReference type="InterPro" id="IPR011990">
    <property type="entry name" value="TPR-like_helical_dom_sf"/>
</dbReference>
<dbReference type="Gene3D" id="1.25.40.10">
    <property type="entry name" value="Tetratricopeptide repeat domain"/>
    <property type="match status" value="1"/>
</dbReference>
<dbReference type="GO" id="GO:0080120">
    <property type="term" value="P:CAAX-box protein maturation"/>
    <property type="evidence" value="ECO:0007669"/>
    <property type="project" value="UniProtKB-ARBA"/>
</dbReference>
<dbReference type="Pfam" id="PF02517">
    <property type="entry name" value="Rce1-like"/>
    <property type="match status" value="1"/>
</dbReference>
<protein>
    <submittedName>
        <fullName evidence="4">CPBP family intramembrane metalloprotease domain-containing protein</fullName>
    </submittedName>
</protein>
<evidence type="ECO:0000313" key="4">
    <source>
        <dbReference type="EMBL" id="RAO78640.1"/>
    </source>
</evidence>
<sequence>MKKELEKLQLKLLEFAHIGDLEKTAKTLLKLGKIYQEHGMEDHALESYENAKKLYNKCKNIGGEAQSILNVGQIYDKKGEYEKAQRMYKEACEKFKKLNDIKNQATAIYHHARVLEKQGRFEDALKVYKKYHKLCTLMDDNRKILASYAKIKSMEEYLSQEHPISYKNRSWLSLIGYPIFILFAEILTTYINVLAGLGIHALILFALLAHSSLVSDEKFKRLLNSMTILPLIRIVSFSIPVVDTPEIYRLLIMSLPLFALAYVLMRTQKLKGRDVGLTWKKPKLQFLVALTGFPIGYIEFMILYPKPFIPTSNFLYLLVGLLILLLVGFSEELLFRGILQKNSEKLLGVLPGLLYASVLFTICHIGWGSIYEFILVFFIAIFYGYMYQKTGSILGVTFSHGLSNFMLFLFMPFHLAAL</sequence>
<dbReference type="GO" id="GO:0004175">
    <property type="term" value="F:endopeptidase activity"/>
    <property type="evidence" value="ECO:0007669"/>
    <property type="project" value="UniProtKB-ARBA"/>
</dbReference>
<reference evidence="4 5" key="1">
    <citation type="submission" date="2018-06" db="EMBL/GenBank/DDBJ databases">
        <title>Draft genome sequence of hyperthermophilic methanogen Methanothermobacter tenebrarum sp. MCM-B 1447.</title>
        <authorList>
            <person name="Pore S.D."/>
            <person name="Dagar S."/>
            <person name="Dhakephalkar P.K."/>
        </authorList>
    </citation>
    <scope>NUCLEOTIDE SEQUENCE [LARGE SCALE GENOMIC DNA]</scope>
    <source>
        <strain evidence="4 5">MCM B 1447</strain>
    </source>
</reference>
<dbReference type="Pfam" id="PF13424">
    <property type="entry name" value="TPR_12"/>
    <property type="match status" value="1"/>
</dbReference>
<feature type="transmembrane region" description="Helical" evidence="2">
    <location>
        <begin position="346"/>
        <end position="362"/>
    </location>
</feature>
<keyword evidence="4" id="KW-0378">Hydrolase</keyword>
<evidence type="ECO:0000313" key="5">
    <source>
        <dbReference type="Proteomes" id="UP000249782"/>
    </source>
</evidence>
<dbReference type="SMART" id="SM00028">
    <property type="entry name" value="TPR"/>
    <property type="match status" value="3"/>
</dbReference>
<gene>
    <name evidence="4" type="ORF">DPC56_07220</name>
</gene>
<dbReference type="OrthoDB" id="275779at2157"/>
<proteinExistence type="predicted"/>
<dbReference type="SUPFAM" id="SSF48452">
    <property type="entry name" value="TPR-like"/>
    <property type="match status" value="1"/>
</dbReference>
<dbReference type="PROSITE" id="PS50005">
    <property type="entry name" value="TPR"/>
    <property type="match status" value="1"/>
</dbReference>